<feature type="compositionally biased region" description="Basic residues" evidence="1">
    <location>
        <begin position="29"/>
        <end position="41"/>
    </location>
</feature>
<organism evidence="2">
    <name type="scientific">bioreactor metagenome</name>
    <dbReference type="NCBI Taxonomy" id="1076179"/>
    <lineage>
        <taxon>unclassified sequences</taxon>
        <taxon>metagenomes</taxon>
        <taxon>ecological metagenomes</taxon>
    </lineage>
</organism>
<evidence type="ECO:0000313" key="2">
    <source>
        <dbReference type="EMBL" id="MPN52544.1"/>
    </source>
</evidence>
<accession>A0A645IVW9</accession>
<comment type="caution">
    <text evidence="2">The sequence shown here is derived from an EMBL/GenBank/DDBJ whole genome shotgun (WGS) entry which is preliminary data.</text>
</comment>
<gene>
    <name evidence="2" type="ORF">SDC9_200206</name>
</gene>
<dbReference type="AlphaFoldDB" id="A0A645IVW9"/>
<protein>
    <submittedName>
        <fullName evidence="2">Uncharacterized protein</fullName>
    </submittedName>
</protein>
<sequence>MAARGPAGLPPPAGPGALPRGGHGGHGQCRARHRRGQRVHPPRHDGPPRHPGTRQHAGHRAGLPLHPQPDVPLAHRGTGDQRGLARLGPRGRPGGGARRDPHGGPDPARGARPAGPLRRDVRGLPSARPALAGRAGSRRPARPRARAPRPGRARI</sequence>
<feature type="compositionally biased region" description="Low complexity" evidence="1">
    <location>
        <begin position="124"/>
        <end position="135"/>
    </location>
</feature>
<feature type="compositionally biased region" description="Low complexity" evidence="1">
    <location>
        <begin position="105"/>
        <end position="116"/>
    </location>
</feature>
<feature type="region of interest" description="Disordered" evidence="1">
    <location>
        <begin position="1"/>
        <end position="155"/>
    </location>
</feature>
<dbReference type="EMBL" id="VSSQ01118764">
    <property type="protein sequence ID" value="MPN52544.1"/>
    <property type="molecule type" value="Genomic_DNA"/>
</dbReference>
<reference evidence="2" key="1">
    <citation type="submission" date="2019-08" db="EMBL/GenBank/DDBJ databases">
        <authorList>
            <person name="Kucharzyk K."/>
            <person name="Murdoch R.W."/>
            <person name="Higgins S."/>
            <person name="Loffler F."/>
        </authorList>
    </citation>
    <scope>NUCLEOTIDE SEQUENCE</scope>
</reference>
<name>A0A645IVW9_9ZZZZ</name>
<feature type="compositionally biased region" description="Basic residues" evidence="1">
    <location>
        <begin position="136"/>
        <end position="155"/>
    </location>
</feature>
<evidence type="ECO:0000256" key="1">
    <source>
        <dbReference type="SAM" id="MobiDB-lite"/>
    </source>
</evidence>
<proteinExistence type="predicted"/>